<evidence type="ECO:0000259" key="5">
    <source>
        <dbReference type="PROSITE" id="PS50076"/>
    </source>
</evidence>
<dbReference type="PRINTS" id="PR00625">
    <property type="entry name" value="JDOMAIN"/>
</dbReference>
<dbReference type="InterPro" id="IPR001623">
    <property type="entry name" value="DnaJ_domain"/>
</dbReference>
<dbReference type="InterPro" id="IPR018253">
    <property type="entry name" value="DnaJ_domain_CS"/>
</dbReference>
<dbReference type="GO" id="GO:0005737">
    <property type="term" value="C:cytoplasm"/>
    <property type="evidence" value="ECO:0007669"/>
    <property type="project" value="TreeGrafter"/>
</dbReference>
<dbReference type="PANTHER" id="PTHR43096">
    <property type="entry name" value="DNAJ HOMOLOG 1, MITOCHONDRIAL-RELATED"/>
    <property type="match status" value="1"/>
</dbReference>
<dbReference type="GO" id="GO:0008270">
    <property type="term" value="F:zinc ion binding"/>
    <property type="evidence" value="ECO:0007669"/>
    <property type="project" value="UniProtKB-KW"/>
</dbReference>
<organism evidence="6 7">
    <name type="scientific">Limimonas halophila</name>
    <dbReference type="NCBI Taxonomy" id="1082479"/>
    <lineage>
        <taxon>Bacteria</taxon>
        <taxon>Pseudomonadati</taxon>
        <taxon>Pseudomonadota</taxon>
        <taxon>Alphaproteobacteria</taxon>
        <taxon>Rhodospirillales</taxon>
        <taxon>Rhodovibrionaceae</taxon>
        <taxon>Limimonas</taxon>
    </lineage>
</organism>
<keyword evidence="7" id="KW-1185">Reference proteome</keyword>
<feature type="domain" description="J" evidence="5">
    <location>
        <begin position="3"/>
        <end position="68"/>
    </location>
</feature>
<evidence type="ECO:0000256" key="4">
    <source>
        <dbReference type="ARBA" id="ARBA00022833"/>
    </source>
</evidence>
<dbReference type="RefSeq" id="WP_090019242.1">
    <property type="nucleotide sequence ID" value="NZ_FNCE01000003.1"/>
</dbReference>
<evidence type="ECO:0000313" key="7">
    <source>
        <dbReference type="Proteomes" id="UP000199415"/>
    </source>
</evidence>
<dbReference type="SUPFAM" id="SSF49493">
    <property type="entry name" value="HSP40/DnaJ peptide-binding domain"/>
    <property type="match status" value="2"/>
</dbReference>
<dbReference type="PROSITE" id="PS00636">
    <property type="entry name" value="DNAJ_1"/>
    <property type="match status" value="1"/>
</dbReference>
<keyword evidence="1" id="KW-0479">Metal-binding</keyword>
<dbReference type="CDD" id="cd06257">
    <property type="entry name" value="DnaJ"/>
    <property type="match status" value="1"/>
</dbReference>
<evidence type="ECO:0000256" key="3">
    <source>
        <dbReference type="ARBA" id="ARBA00022771"/>
    </source>
</evidence>
<dbReference type="InterPro" id="IPR036869">
    <property type="entry name" value="J_dom_sf"/>
</dbReference>
<dbReference type="SUPFAM" id="SSF46565">
    <property type="entry name" value="Chaperone J-domain"/>
    <property type="match status" value="1"/>
</dbReference>
<dbReference type="GO" id="GO:0051082">
    <property type="term" value="F:unfolded protein binding"/>
    <property type="evidence" value="ECO:0007669"/>
    <property type="project" value="InterPro"/>
</dbReference>
<protein>
    <submittedName>
        <fullName evidence="6">DnaJ-class molecular chaperone with C-terminal Zn finger domain</fullName>
    </submittedName>
</protein>
<dbReference type="Gene3D" id="2.60.260.20">
    <property type="entry name" value="Urease metallochaperone UreE, N-terminal domain"/>
    <property type="match status" value="2"/>
</dbReference>
<dbReference type="Pfam" id="PF00226">
    <property type="entry name" value="DnaJ"/>
    <property type="match status" value="1"/>
</dbReference>
<dbReference type="EMBL" id="FNCE01000003">
    <property type="protein sequence ID" value="SDF90588.1"/>
    <property type="molecule type" value="Genomic_DNA"/>
</dbReference>
<dbReference type="STRING" id="1082479.SAMN05216241_103106"/>
<keyword evidence="4" id="KW-0862">Zinc</keyword>
<gene>
    <name evidence="6" type="ORF">SAMN05216241_103106</name>
</gene>
<name>A0A1G7PWG8_9PROT</name>
<dbReference type="GO" id="GO:0042026">
    <property type="term" value="P:protein refolding"/>
    <property type="evidence" value="ECO:0007669"/>
    <property type="project" value="TreeGrafter"/>
</dbReference>
<accession>A0A1G7PWG8</accession>
<dbReference type="SMART" id="SM00271">
    <property type="entry name" value="DnaJ"/>
    <property type="match status" value="1"/>
</dbReference>
<keyword evidence="2" id="KW-0677">Repeat</keyword>
<dbReference type="FunFam" id="2.60.260.20:FF:000005">
    <property type="entry name" value="Chaperone protein dnaJ 1, mitochondrial"/>
    <property type="match status" value="1"/>
</dbReference>
<dbReference type="PANTHER" id="PTHR43096:SF10">
    <property type="entry name" value="CHAPERONE PROTEIN DNAJ A6, CHLOROPLASTIC"/>
    <property type="match status" value="1"/>
</dbReference>
<evidence type="ECO:0000256" key="2">
    <source>
        <dbReference type="ARBA" id="ARBA00022737"/>
    </source>
</evidence>
<dbReference type="InterPro" id="IPR008971">
    <property type="entry name" value="HSP40/DnaJ_pept-bd"/>
</dbReference>
<dbReference type="Gene3D" id="1.10.287.110">
    <property type="entry name" value="DnaJ domain"/>
    <property type="match status" value="1"/>
</dbReference>
<dbReference type="Proteomes" id="UP000199415">
    <property type="component" value="Unassembled WGS sequence"/>
</dbReference>
<dbReference type="InterPro" id="IPR002939">
    <property type="entry name" value="DnaJ_C"/>
</dbReference>
<dbReference type="Pfam" id="PF01556">
    <property type="entry name" value="DnaJ_C"/>
    <property type="match status" value="1"/>
</dbReference>
<dbReference type="CDD" id="cd10747">
    <property type="entry name" value="DnaJ_C"/>
    <property type="match status" value="1"/>
</dbReference>
<evidence type="ECO:0000256" key="1">
    <source>
        <dbReference type="ARBA" id="ARBA00022723"/>
    </source>
</evidence>
<reference evidence="6 7" key="1">
    <citation type="submission" date="2016-10" db="EMBL/GenBank/DDBJ databases">
        <authorList>
            <person name="de Groot N.N."/>
        </authorList>
    </citation>
    <scope>NUCLEOTIDE SEQUENCE [LARGE SCALE GENOMIC DNA]</scope>
    <source>
        <strain evidence="6 7">DSM 25584</strain>
    </source>
</reference>
<dbReference type="PROSITE" id="PS50076">
    <property type="entry name" value="DNAJ_2"/>
    <property type="match status" value="1"/>
</dbReference>
<proteinExistence type="predicted"/>
<evidence type="ECO:0000313" key="6">
    <source>
        <dbReference type="EMBL" id="SDF90588.1"/>
    </source>
</evidence>
<keyword evidence="3" id="KW-0863">Zinc-finger</keyword>
<sequence length="326" mass="35108">MTDLYAVLGISRDASQDDIKKAYRKLAKKYHPDLNPGNKDAEQKFKDISQAYDILGDPDKRKRYDAGEIDAAGQEQGMRGAGAGAGPGGFYRSYADGGGGGKYRQFDFGEEFSAEDIFADLFGGGFKRRSGFSAGGPGGGGGWKRSEARGGDVNYQIRVSFQEAAAGARKRVRLADGETVDINIPPGCEDGQTLRLKGKGKPGLGAGPPGDAYVKINVDKDPRFSRDGKDVYVDLPVSLQEAVEGATVTVPTVTGKVQMKVPPGSNTGKTMRLRGRGIQPKGEDAGDQYVRLQVVLPEKPDDELKKFVKDWAKKHPYNPREKAGMV</sequence>
<dbReference type="OrthoDB" id="9779889at2"/>
<dbReference type="AlphaFoldDB" id="A0A1G7PWG8"/>